<evidence type="ECO:0000313" key="1">
    <source>
        <dbReference type="EMBL" id="CAG8506555.1"/>
    </source>
</evidence>
<protein>
    <submittedName>
        <fullName evidence="1">3260_t:CDS:1</fullName>
    </submittedName>
</protein>
<accession>A0ACA9L3F6</accession>
<gene>
    <name evidence="1" type="ORF">ACOLOM_LOCUS3031</name>
</gene>
<keyword evidence="2" id="KW-1185">Reference proteome</keyword>
<dbReference type="Proteomes" id="UP000789525">
    <property type="component" value="Unassembled WGS sequence"/>
</dbReference>
<comment type="caution">
    <text evidence="1">The sequence shown here is derived from an EMBL/GenBank/DDBJ whole genome shotgun (WGS) entry which is preliminary data.</text>
</comment>
<proteinExistence type="predicted"/>
<feature type="non-terminal residue" evidence="1">
    <location>
        <position position="1"/>
    </location>
</feature>
<sequence>VKRTVVVKQVINAAPSKDKNIVGASTRRPTLIVRPFTAAKSAKGIMDSDAKAIEKSLRKVYRVATSIWYKEEDLTEKTHNDPTKGIFTRATGFKMHPKEGVHENTIAVVEAGLNSLCFTNMGREDSKFLFDEQEIPEVALAEGEIGFICTFRGTTLPLPFPHDGTFNEFLDLMRNKFDHSPEWVEYFDPMIEKRITVVDDQDWRLAKSINIRMKRPKSDKKERNANIAHPSFVKKVPATRLAGEQVMLSFKQMSGNLEACQYVLGENPPNELFEHMIKDESDQHTKSHYVQFHMALAVRESVVRDYALYSNDYLLNLRNWLLNYCLQHTEMVSYVQNQLLHTVSVMIKRGLEDYHDGEKHSILTNIQTLVSAGGYSQLVGMGLANALVDEFSSSKASNVGLPWDFHKKCKDFFEETYLLPIFDQVLRVLHQQLQIYTANGTQYSQPYHNGHISHHDLSRDALLAISINLAEKILCWDFVSKNDSLLAGTFSDDKDDIIEDELFITAKTREFPASWRGHMMHGEVLRLFFRVILIIFQSTINLSFTFVNDLSSNITERLASPEYGPSLLGISQMTRRLLCTIPLPTLCSVPEFQNFLHEIAQLTATCLRESATVKDGYGYLVEDSTWSLEAFDEFLAVWVKLAQEAQSYQNQYENQTMSSFNPAVFMAFLGEASYHITATYIDTRMEMAGCSNDEDEEINNFKDWITYEDQLISIAILARIVGQRVLDKLQVLLHERAAQLRAFFMAVADNKSSVFAADCTIMYLQESIHWLILISAFVLADAGEGEQPLVPNDLMQLSMSQSNLGKNHDQIVLLVNTISGILDLPESQGEGLRILEYLIGKIKINFILWNSDPGPLSQTMAIITSGASDEELKHHYFQMITSAIEKRFLTVLQRPDFDSVYQQADVMAEVQNALEVMFDGLALASDISNTELIYSFCSKYFDFMVKLLHYYQNCPEVGFLVLQFFNSFVTYQDFGSLSAEHSKYIYQTMVNLFKTYALANLGKKRIESTEEAEEEPYADISIMLDMLSGIMASEFREYLYDDAQKNQATTEFDVPSVVLYGVDFIIPTINTSMLKAITPLALFAHNEERKKGRAVVQYLYAPLDRLLHIVLECFLFKDFEADLLEPASETLVALICARRESYNTLVQTLISQQTTPGIQSRLHDAFSVLSAAIPQTLPEVIIQRRDVSGFREVLFRFLMNVRGFLRVK</sequence>
<organism evidence="1 2">
    <name type="scientific">Acaulospora colombiana</name>
    <dbReference type="NCBI Taxonomy" id="27376"/>
    <lineage>
        <taxon>Eukaryota</taxon>
        <taxon>Fungi</taxon>
        <taxon>Fungi incertae sedis</taxon>
        <taxon>Mucoromycota</taxon>
        <taxon>Glomeromycotina</taxon>
        <taxon>Glomeromycetes</taxon>
        <taxon>Diversisporales</taxon>
        <taxon>Acaulosporaceae</taxon>
        <taxon>Acaulospora</taxon>
    </lineage>
</organism>
<reference evidence="1" key="1">
    <citation type="submission" date="2021-06" db="EMBL/GenBank/DDBJ databases">
        <authorList>
            <person name="Kallberg Y."/>
            <person name="Tangrot J."/>
            <person name="Rosling A."/>
        </authorList>
    </citation>
    <scope>NUCLEOTIDE SEQUENCE</scope>
    <source>
        <strain evidence="1">CL356</strain>
    </source>
</reference>
<name>A0ACA9L3F6_9GLOM</name>
<dbReference type="EMBL" id="CAJVPT010004314">
    <property type="protein sequence ID" value="CAG8506555.1"/>
    <property type="molecule type" value="Genomic_DNA"/>
</dbReference>
<evidence type="ECO:0000313" key="2">
    <source>
        <dbReference type="Proteomes" id="UP000789525"/>
    </source>
</evidence>